<dbReference type="Proteomes" id="UP000175744">
    <property type="component" value="Unassembled WGS sequence"/>
</dbReference>
<keyword evidence="2" id="KW-1185">Reference proteome</keyword>
<evidence type="ECO:0000313" key="2">
    <source>
        <dbReference type="Proteomes" id="UP000175744"/>
    </source>
</evidence>
<accession>A0A1E8EXW9</accession>
<dbReference type="AlphaFoldDB" id="A0A1E8EXW9"/>
<evidence type="ECO:0000313" key="1">
    <source>
        <dbReference type="EMBL" id="OFI05812.1"/>
    </source>
</evidence>
<reference evidence="1 2" key="1">
    <citation type="submission" date="2016-06" db="EMBL/GenBank/DDBJ databases">
        <title>Genome sequence of Clostridium acetireducens DSM 10703.</title>
        <authorList>
            <person name="Poehlein A."/>
            <person name="Fluechter S."/>
            <person name="Duerre P."/>
            <person name="Daniel R."/>
        </authorList>
    </citation>
    <scope>NUCLEOTIDE SEQUENCE [LARGE SCALE GENOMIC DNA]</scope>
    <source>
        <strain evidence="1 2">DSM 10703</strain>
    </source>
</reference>
<comment type="caution">
    <text evidence="1">The sequence shown here is derived from an EMBL/GenBank/DDBJ whole genome shotgun (WGS) entry which is preliminary data.</text>
</comment>
<sequence>MQKEYCIKLFKNNALYINFNYTEFLETLYKIPKNQILYIHGNRKDKNSQLVLGHGQDPEDNFNEWYIRNKENRRFEDFKTNKQGKKYRNPSLTYSTYFLNKDEKGNWKNHIRYYATDNAVSIVEEYFDKSAKKTAHIISNNLDFFLKLKNIEEIIILGHSLSSVDYPYFKKIIDVNENPDKINWRISWYSEKDKTKIETFTQEAHIKMSNIELIRI</sequence>
<organism evidence="1 2">
    <name type="scientific">Clostridium acetireducens DSM 10703</name>
    <dbReference type="NCBI Taxonomy" id="1121290"/>
    <lineage>
        <taxon>Bacteria</taxon>
        <taxon>Bacillati</taxon>
        <taxon>Bacillota</taxon>
        <taxon>Clostridia</taxon>
        <taxon>Eubacteriales</taxon>
        <taxon>Clostridiaceae</taxon>
        <taxon>Clostridium</taxon>
    </lineage>
</organism>
<dbReference type="Pfam" id="PF14253">
    <property type="entry name" value="AbiH"/>
    <property type="match status" value="1"/>
</dbReference>
<dbReference type="STRING" id="1121290.CLAOCE_15070"/>
<gene>
    <name evidence="1" type="ORF">CLOACE_15070</name>
</gene>
<protein>
    <submittedName>
        <fullName evidence="1">Uncharacterized protein</fullName>
    </submittedName>
</protein>
<dbReference type="EMBL" id="LZFO01000021">
    <property type="protein sequence ID" value="OFI05812.1"/>
    <property type="molecule type" value="Genomic_DNA"/>
</dbReference>
<dbReference type="InterPro" id="IPR025935">
    <property type="entry name" value="AbiH"/>
</dbReference>
<proteinExistence type="predicted"/>
<name>A0A1E8EXW9_9CLOT</name>